<comment type="caution">
    <text evidence="1">The sequence shown here is derived from an EMBL/GenBank/DDBJ whole genome shotgun (WGS) entry which is preliminary data.</text>
</comment>
<reference evidence="1 2" key="1">
    <citation type="submission" date="2020-11" db="EMBL/GenBank/DDBJ databases">
        <title>WGS of Herminiimonas contaminans strain Marseille-Q4544 isolated from planarians Schmidtea mediterranea.</title>
        <authorList>
            <person name="Kangale L."/>
        </authorList>
    </citation>
    <scope>NUCLEOTIDE SEQUENCE [LARGE SCALE GENOMIC DNA]</scope>
    <source>
        <strain evidence="1 2">Marseille-Q4544</strain>
    </source>
</reference>
<dbReference type="NCBIfam" id="TIGR01683">
    <property type="entry name" value="thiS"/>
    <property type="match status" value="1"/>
</dbReference>
<dbReference type="EMBL" id="JADOEL010000004">
    <property type="protein sequence ID" value="MBF8177506.1"/>
    <property type="molecule type" value="Genomic_DNA"/>
</dbReference>
<evidence type="ECO:0000313" key="2">
    <source>
        <dbReference type="Proteomes" id="UP000657372"/>
    </source>
</evidence>
<evidence type="ECO:0000313" key="1">
    <source>
        <dbReference type="EMBL" id="MBF8177506.1"/>
    </source>
</evidence>
<accession>A0ABS0ERT2</accession>
<dbReference type="Gene3D" id="3.10.20.30">
    <property type="match status" value="1"/>
</dbReference>
<dbReference type="InterPro" id="IPR012675">
    <property type="entry name" value="Beta-grasp_dom_sf"/>
</dbReference>
<dbReference type="CDD" id="cd00565">
    <property type="entry name" value="Ubl_ThiS"/>
    <property type="match status" value="1"/>
</dbReference>
<dbReference type="PANTHER" id="PTHR34472:SF1">
    <property type="entry name" value="SULFUR CARRIER PROTEIN THIS"/>
    <property type="match status" value="1"/>
</dbReference>
<dbReference type="SUPFAM" id="SSF54285">
    <property type="entry name" value="MoaD/ThiS"/>
    <property type="match status" value="1"/>
</dbReference>
<dbReference type="Pfam" id="PF02597">
    <property type="entry name" value="ThiS"/>
    <property type="match status" value="1"/>
</dbReference>
<gene>
    <name evidence="1" type="primary">thiS</name>
    <name evidence="1" type="ORF">IXC47_07425</name>
</gene>
<keyword evidence="2" id="KW-1185">Reference proteome</keyword>
<protein>
    <submittedName>
        <fullName evidence="1">Sulfur carrier protein ThiS</fullName>
    </submittedName>
</protein>
<dbReference type="InterPro" id="IPR010035">
    <property type="entry name" value="Thi_S"/>
</dbReference>
<dbReference type="InterPro" id="IPR003749">
    <property type="entry name" value="ThiS/MoaD-like"/>
</dbReference>
<organism evidence="1 2">
    <name type="scientific">Herminiimonas contaminans</name>
    <dbReference type="NCBI Taxonomy" id="1111140"/>
    <lineage>
        <taxon>Bacteria</taxon>
        <taxon>Pseudomonadati</taxon>
        <taxon>Pseudomonadota</taxon>
        <taxon>Betaproteobacteria</taxon>
        <taxon>Burkholderiales</taxon>
        <taxon>Oxalobacteraceae</taxon>
        <taxon>Herminiimonas</taxon>
    </lineage>
</organism>
<proteinExistence type="predicted"/>
<dbReference type="RefSeq" id="WP_195875216.1">
    <property type="nucleotide sequence ID" value="NZ_JADOEL010000004.1"/>
</dbReference>
<dbReference type="Proteomes" id="UP000657372">
    <property type="component" value="Unassembled WGS sequence"/>
</dbReference>
<dbReference type="PANTHER" id="PTHR34472">
    <property type="entry name" value="SULFUR CARRIER PROTEIN THIS"/>
    <property type="match status" value="1"/>
</dbReference>
<dbReference type="InterPro" id="IPR016155">
    <property type="entry name" value="Mopterin_synth/thiamin_S_b"/>
</dbReference>
<name>A0ABS0ERT2_9BURK</name>
<sequence>MITLQLNGNAHQVEDGSSVADLVASLSLTGKAIAVAINREVLSDSDWPQRRLLPTDAVDIVRAIGGG</sequence>